<dbReference type="EC" id="3.1.21.3" evidence="4"/>
<dbReference type="InterPro" id="IPR001650">
    <property type="entry name" value="Helicase_C-like"/>
</dbReference>
<dbReference type="PROSITE" id="PS51194">
    <property type="entry name" value="HELICASE_CTER"/>
    <property type="match status" value="1"/>
</dbReference>
<dbReference type="Pfam" id="PF00271">
    <property type="entry name" value="Helicase_C"/>
    <property type="match status" value="1"/>
</dbReference>
<keyword evidence="1" id="KW-0175">Coiled coil</keyword>
<dbReference type="RefSeq" id="WP_183570149.1">
    <property type="nucleotide sequence ID" value="NZ_CBCSLB010000024.1"/>
</dbReference>
<name>A0A7W5CD74_9BACL</name>
<dbReference type="GO" id="GO:0005829">
    <property type="term" value="C:cytosol"/>
    <property type="evidence" value="ECO:0007669"/>
    <property type="project" value="TreeGrafter"/>
</dbReference>
<protein>
    <submittedName>
        <fullName evidence="4">Type I restriction enzyme R subunit</fullName>
        <ecNumber evidence="4">3.1.21.3</ecNumber>
    </submittedName>
</protein>
<dbReference type="InterPro" id="IPR006935">
    <property type="entry name" value="Helicase/UvrB_N"/>
</dbReference>
<keyword evidence="5" id="KW-1185">Reference proteome</keyword>
<dbReference type="Proteomes" id="UP000518605">
    <property type="component" value="Unassembled WGS sequence"/>
</dbReference>
<evidence type="ECO:0000256" key="1">
    <source>
        <dbReference type="SAM" id="Coils"/>
    </source>
</evidence>
<sequence length="1116" mass="129171">MSTNFDFLKEKTTFQSFADSTVEAEKSLLVSPATCAILARRALELAIKWVYTFDNELTIPYQDNISSLIHESTFRQIIDPQLFPLMKYIIKLGNTAVHTNASIVRDEAVLSLRNLHEVVRWIDYCYAEAYTCPDYDEELLRTGEEKRTRPEELQDLYEKLSSKDQRLDELRKENETLREAMTAQRIASTEGYDFEVDAFSEAQTRSKYIDLELKLAGWEMGRDCITEVPVEGMPNLTGTGFVDYVLYGSNGKPLAVIEAKKTGKDPIVGSQQAKLYADCLHNQYGQRPVIFITNGFEINLIDDAEGYPKRRVAAIFTKDELQRMVDRRSSKLPFTTVEINESITNRYYQKQAVMDVCTAITNKQRKMLLVMATGSGKTRTAISIVDVLMRHNAVKNILFLADRRTLVKQAKHNFSYLLPSLTLCNLLENKDNPEQSRMIFSTYPTMMNAIDDTKRQDGRKLFTPPHFDLIIIDESHRSIYKKYSDIFEYYDAMLLGLTATPKDEIDKNTYSIFELENGVPTFAYELEKAVEDEYLVDYRTIEIKSKIMEDGIHYDDLSEEEKEEFERTFAEDETVDDSIANTAVNEWLFNANTIDMVLDQLMENGLRVEGGDQLGKTIFFAKSSRHAEAIVERFHKRYPGYGAHFIKQIDYSINYVDTLIDDFSTKNKLPQIAVSVDMLDTGVDIPEVLNLVFFKKVRSKSKFWQMIGRGTRLCEDLLGVGLDKEQFLIFDFCNNFEFFRANPKGLEGEIGESLTEKLFHSKLDIVRELQNLKYQEEEDYILYREKLLRDLLGAVRDLNEESFRVKLKQRYVEIYKNKDAWQGLGASSVAEIKEHITPLIKPLQDDELAKRFDLLIYNVDLAYLQQKNATKPIRSIVQTAETLSKLGTIPQVMEKKYIIEKVQTDEFWQQADVLELEEVRVALRELIKFIEKSKQKIYYTDFKDQILETREGGAIYNTNNLKDYKKKVEHYLKEHKDELAVFKLRNNKQLTSVDLHTLERILWEELGSRSEYEKEFGDTPVSKLVRRMVGLDRTAANEAFSIFLSEENLNATQIRFVKLIVDYIVANGMIEDNQIFMEEPFRSLGSITSLFKDNLNEARDIMSIISTINKNCEIVM</sequence>
<dbReference type="PROSITE" id="PS51192">
    <property type="entry name" value="HELICASE_ATP_BIND_1"/>
    <property type="match status" value="1"/>
</dbReference>
<dbReference type="PANTHER" id="PTHR47396:SF1">
    <property type="entry name" value="ATP-DEPENDENT HELICASE IRC3-RELATED"/>
    <property type="match status" value="1"/>
</dbReference>
<reference evidence="4 5" key="1">
    <citation type="submission" date="2020-08" db="EMBL/GenBank/DDBJ databases">
        <title>Genomic Encyclopedia of Type Strains, Phase III (KMG-III): the genomes of soil and plant-associated and newly described type strains.</title>
        <authorList>
            <person name="Whitman W."/>
        </authorList>
    </citation>
    <scope>NUCLEOTIDE SEQUENCE [LARGE SCALE GENOMIC DNA]</scope>
    <source>
        <strain evidence="4 5">CECT 8234</strain>
    </source>
</reference>
<dbReference type="CDD" id="cd18799">
    <property type="entry name" value="SF2_C_EcoAI-like"/>
    <property type="match status" value="1"/>
</dbReference>
<organism evidence="4 5">
    <name type="scientific">Paenibacillus endophyticus</name>
    <dbReference type="NCBI Taxonomy" id="1294268"/>
    <lineage>
        <taxon>Bacteria</taxon>
        <taxon>Bacillati</taxon>
        <taxon>Bacillota</taxon>
        <taxon>Bacilli</taxon>
        <taxon>Bacillales</taxon>
        <taxon>Paenibacillaceae</taxon>
        <taxon>Paenibacillus</taxon>
    </lineage>
</organism>
<dbReference type="PANTHER" id="PTHR47396">
    <property type="entry name" value="TYPE I RESTRICTION ENZYME ECOKI R PROTEIN"/>
    <property type="match status" value="1"/>
</dbReference>
<dbReference type="GO" id="GO:0009307">
    <property type="term" value="P:DNA restriction-modification system"/>
    <property type="evidence" value="ECO:0007669"/>
    <property type="project" value="UniProtKB-KW"/>
</dbReference>
<dbReference type="Pfam" id="PF04851">
    <property type="entry name" value="ResIII"/>
    <property type="match status" value="1"/>
</dbReference>
<dbReference type="GO" id="GO:0009035">
    <property type="term" value="F:type I site-specific deoxyribonuclease activity"/>
    <property type="evidence" value="ECO:0007669"/>
    <property type="project" value="UniProtKB-EC"/>
</dbReference>
<dbReference type="InterPro" id="IPR013670">
    <property type="entry name" value="EcoEI_R_C_dom"/>
</dbReference>
<evidence type="ECO:0000259" key="3">
    <source>
        <dbReference type="PROSITE" id="PS51194"/>
    </source>
</evidence>
<evidence type="ECO:0000313" key="4">
    <source>
        <dbReference type="EMBL" id="MBB3155452.1"/>
    </source>
</evidence>
<keyword evidence="4" id="KW-0378">Hydrolase</keyword>
<dbReference type="InterPro" id="IPR014001">
    <property type="entry name" value="Helicase_ATP-bd"/>
</dbReference>
<dbReference type="GO" id="GO:0003677">
    <property type="term" value="F:DNA binding"/>
    <property type="evidence" value="ECO:0007669"/>
    <property type="project" value="UniProtKB-KW"/>
</dbReference>
<dbReference type="CDD" id="cd18032">
    <property type="entry name" value="DEXHc_RE_I_III_res"/>
    <property type="match status" value="1"/>
</dbReference>
<gene>
    <name evidence="4" type="ORF">FHS16_005560</name>
</gene>
<feature type="domain" description="Helicase ATP-binding" evidence="2">
    <location>
        <begin position="358"/>
        <end position="519"/>
    </location>
</feature>
<dbReference type="Pfam" id="PF04313">
    <property type="entry name" value="HSDR_N"/>
    <property type="match status" value="1"/>
</dbReference>
<evidence type="ECO:0000259" key="2">
    <source>
        <dbReference type="PROSITE" id="PS51192"/>
    </source>
</evidence>
<dbReference type="InterPro" id="IPR027417">
    <property type="entry name" value="P-loop_NTPase"/>
</dbReference>
<comment type="caution">
    <text evidence="4">The sequence shown here is derived from an EMBL/GenBank/DDBJ whole genome shotgun (WGS) entry which is preliminary data.</text>
</comment>
<dbReference type="InterPro" id="IPR007409">
    <property type="entry name" value="Restrct_endonuc_type1_HsdR_N"/>
</dbReference>
<feature type="domain" description="Helicase C-terminal" evidence="3">
    <location>
        <begin position="593"/>
        <end position="754"/>
    </location>
</feature>
<feature type="coiled-coil region" evidence="1">
    <location>
        <begin position="153"/>
        <end position="187"/>
    </location>
</feature>
<dbReference type="Pfam" id="PF08463">
    <property type="entry name" value="EcoEI_R_C"/>
    <property type="match status" value="1"/>
</dbReference>
<dbReference type="EMBL" id="JACHXW010000025">
    <property type="protein sequence ID" value="MBB3155452.1"/>
    <property type="molecule type" value="Genomic_DNA"/>
</dbReference>
<dbReference type="Pfam" id="PF13643">
    <property type="entry name" value="DUF4145"/>
    <property type="match status" value="1"/>
</dbReference>
<dbReference type="InterPro" id="IPR025285">
    <property type="entry name" value="DUF4145"/>
</dbReference>
<dbReference type="GO" id="GO:0005524">
    <property type="term" value="F:ATP binding"/>
    <property type="evidence" value="ECO:0007669"/>
    <property type="project" value="UniProtKB-KW"/>
</dbReference>
<evidence type="ECO:0000313" key="5">
    <source>
        <dbReference type="Proteomes" id="UP000518605"/>
    </source>
</evidence>
<accession>A0A7W5CD74</accession>
<dbReference type="SUPFAM" id="SSF52540">
    <property type="entry name" value="P-loop containing nucleoside triphosphate hydrolases"/>
    <property type="match status" value="1"/>
</dbReference>
<dbReference type="Gene3D" id="3.40.50.300">
    <property type="entry name" value="P-loop containing nucleotide triphosphate hydrolases"/>
    <property type="match status" value="2"/>
</dbReference>
<proteinExistence type="predicted"/>
<dbReference type="InterPro" id="IPR050742">
    <property type="entry name" value="Helicase_Restrict-Modif_Enz"/>
</dbReference>
<dbReference type="Gene3D" id="3.90.1570.30">
    <property type="match status" value="1"/>
</dbReference>
<dbReference type="AlphaFoldDB" id="A0A7W5CD74"/>
<dbReference type="SMART" id="SM00487">
    <property type="entry name" value="DEXDc"/>
    <property type="match status" value="1"/>
</dbReference>